<dbReference type="Pfam" id="PF00001">
    <property type="entry name" value="7tm_1"/>
    <property type="match status" value="1"/>
</dbReference>
<name>A0AAN0JLW5_AMPQE</name>
<evidence type="ECO:0000256" key="2">
    <source>
        <dbReference type="ARBA" id="ARBA00022692"/>
    </source>
</evidence>
<evidence type="ECO:0000256" key="4">
    <source>
        <dbReference type="ARBA" id="ARBA00023040"/>
    </source>
</evidence>
<dbReference type="CDD" id="cd00637">
    <property type="entry name" value="7tm_classA_rhodopsin-like"/>
    <property type="match status" value="1"/>
</dbReference>
<keyword evidence="7" id="KW-0807">Transducer</keyword>
<comment type="subcellular location">
    <subcellularLocation>
        <location evidence="1">Membrane</location>
        <topology evidence="1">Multi-pass membrane protein</topology>
    </subcellularLocation>
</comment>
<feature type="domain" description="G-protein coupled receptors family 1 profile" evidence="9">
    <location>
        <begin position="1"/>
        <end position="174"/>
    </location>
</feature>
<feature type="transmembrane region" description="Helical" evidence="8">
    <location>
        <begin position="119"/>
        <end position="149"/>
    </location>
</feature>
<evidence type="ECO:0000313" key="10">
    <source>
        <dbReference type="EnsemblMetazoa" id="XP_019857754.1"/>
    </source>
</evidence>
<evidence type="ECO:0000256" key="1">
    <source>
        <dbReference type="ARBA" id="ARBA00004141"/>
    </source>
</evidence>
<accession>A0AAN0JLW5</accession>
<dbReference type="EnsemblMetazoa" id="XM_020002195.1">
    <property type="protein sequence ID" value="XP_019857754.1"/>
    <property type="gene ID" value="LOC109586027"/>
</dbReference>
<evidence type="ECO:0000256" key="7">
    <source>
        <dbReference type="ARBA" id="ARBA00023224"/>
    </source>
</evidence>
<feature type="transmembrane region" description="Helical" evidence="8">
    <location>
        <begin position="155"/>
        <end position="173"/>
    </location>
</feature>
<evidence type="ECO:0000256" key="3">
    <source>
        <dbReference type="ARBA" id="ARBA00022989"/>
    </source>
</evidence>
<evidence type="ECO:0000259" key="9">
    <source>
        <dbReference type="PROSITE" id="PS50262"/>
    </source>
</evidence>
<protein>
    <recommendedName>
        <fullName evidence="9">G-protein coupled receptors family 1 profile domain-containing protein</fullName>
    </recommendedName>
</protein>
<keyword evidence="2 8" id="KW-0812">Transmembrane</keyword>
<dbReference type="AlphaFoldDB" id="A0AAN0JLW5"/>
<feature type="transmembrane region" description="Helical" evidence="8">
    <location>
        <begin position="74"/>
        <end position="98"/>
    </location>
</feature>
<dbReference type="InterPro" id="IPR000276">
    <property type="entry name" value="GPCR_Rhodpsn"/>
</dbReference>
<keyword evidence="4" id="KW-0297">G-protein coupled receptor</keyword>
<proteinExistence type="predicted"/>
<dbReference type="Gene3D" id="1.20.1070.10">
    <property type="entry name" value="Rhodopsin 7-helix transmembrane proteins"/>
    <property type="match status" value="1"/>
</dbReference>
<sequence>MTLAAISFDRFLFIVKPHLHKRFMRPWVALTLTIAIWTLSAVLSFTPFFGFGHFLYFSRIGSCFPIWATLEYELYTLALVATNLLIIAVTSVLTFCFTRRFINNQSLITPNVYSCEKKRLFGIFGAMLLSYVVCFIPSVILIFLFLFPFTMPVEYIVTCFVSVLFVTTVNPLIQSYFRPEVKAIINSMFFQKLSKKILV</sequence>
<reference evidence="10" key="2">
    <citation type="submission" date="2024-06" db="UniProtKB">
        <authorList>
            <consortium name="EnsemblMetazoa"/>
        </authorList>
    </citation>
    <scope>IDENTIFICATION</scope>
</reference>
<dbReference type="GO" id="GO:0016020">
    <property type="term" value="C:membrane"/>
    <property type="evidence" value="ECO:0007669"/>
    <property type="project" value="UniProtKB-SubCell"/>
</dbReference>
<organism evidence="10 11">
    <name type="scientific">Amphimedon queenslandica</name>
    <name type="common">Sponge</name>
    <dbReference type="NCBI Taxonomy" id="400682"/>
    <lineage>
        <taxon>Eukaryota</taxon>
        <taxon>Metazoa</taxon>
        <taxon>Porifera</taxon>
        <taxon>Demospongiae</taxon>
        <taxon>Heteroscleromorpha</taxon>
        <taxon>Haplosclerida</taxon>
        <taxon>Niphatidae</taxon>
        <taxon>Amphimedon</taxon>
    </lineage>
</organism>
<dbReference type="GeneID" id="109586027"/>
<dbReference type="PANTHER" id="PTHR24240">
    <property type="entry name" value="OPSIN"/>
    <property type="match status" value="1"/>
</dbReference>
<keyword evidence="5 8" id="KW-0472">Membrane</keyword>
<evidence type="ECO:0000256" key="5">
    <source>
        <dbReference type="ARBA" id="ARBA00023136"/>
    </source>
</evidence>
<dbReference type="SUPFAM" id="SSF81321">
    <property type="entry name" value="Family A G protein-coupled receptor-like"/>
    <property type="match status" value="1"/>
</dbReference>
<evidence type="ECO:0000256" key="6">
    <source>
        <dbReference type="ARBA" id="ARBA00023170"/>
    </source>
</evidence>
<dbReference type="RefSeq" id="XP_019857754.1">
    <property type="nucleotide sequence ID" value="XM_020002195.1"/>
</dbReference>
<keyword evidence="3 8" id="KW-1133">Transmembrane helix</keyword>
<dbReference type="InterPro" id="IPR050125">
    <property type="entry name" value="GPCR_opsins"/>
</dbReference>
<evidence type="ECO:0000256" key="8">
    <source>
        <dbReference type="SAM" id="Phobius"/>
    </source>
</evidence>
<dbReference type="KEGG" id="aqu:109586027"/>
<reference evidence="11" key="1">
    <citation type="journal article" date="2010" name="Nature">
        <title>The Amphimedon queenslandica genome and the evolution of animal complexity.</title>
        <authorList>
            <person name="Srivastava M."/>
            <person name="Simakov O."/>
            <person name="Chapman J."/>
            <person name="Fahey B."/>
            <person name="Gauthier M.E."/>
            <person name="Mitros T."/>
            <person name="Richards G.S."/>
            <person name="Conaco C."/>
            <person name="Dacre M."/>
            <person name="Hellsten U."/>
            <person name="Larroux C."/>
            <person name="Putnam N.H."/>
            <person name="Stanke M."/>
            <person name="Adamska M."/>
            <person name="Darling A."/>
            <person name="Degnan S.M."/>
            <person name="Oakley T.H."/>
            <person name="Plachetzki D.C."/>
            <person name="Zhai Y."/>
            <person name="Adamski M."/>
            <person name="Calcino A."/>
            <person name="Cummins S.F."/>
            <person name="Goodstein D.M."/>
            <person name="Harris C."/>
            <person name="Jackson D.J."/>
            <person name="Leys S.P."/>
            <person name="Shu S."/>
            <person name="Woodcroft B.J."/>
            <person name="Vervoort M."/>
            <person name="Kosik K.S."/>
            <person name="Manning G."/>
            <person name="Degnan B.M."/>
            <person name="Rokhsar D.S."/>
        </authorList>
    </citation>
    <scope>NUCLEOTIDE SEQUENCE [LARGE SCALE GENOMIC DNA]</scope>
</reference>
<dbReference type="Proteomes" id="UP000007879">
    <property type="component" value="Unassembled WGS sequence"/>
</dbReference>
<feature type="transmembrane region" description="Helical" evidence="8">
    <location>
        <begin position="27"/>
        <end position="54"/>
    </location>
</feature>
<dbReference type="GO" id="GO:0004930">
    <property type="term" value="F:G protein-coupled receptor activity"/>
    <property type="evidence" value="ECO:0007669"/>
    <property type="project" value="UniProtKB-KW"/>
</dbReference>
<keyword evidence="11" id="KW-1185">Reference proteome</keyword>
<evidence type="ECO:0000313" key="11">
    <source>
        <dbReference type="Proteomes" id="UP000007879"/>
    </source>
</evidence>
<keyword evidence="6" id="KW-0675">Receptor</keyword>
<dbReference type="PROSITE" id="PS50262">
    <property type="entry name" value="G_PROTEIN_RECEP_F1_2"/>
    <property type="match status" value="1"/>
</dbReference>
<dbReference type="InterPro" id="IPR017452">
    <property type="entry name" value="GPCR_Rhodpsn_7TM"/>
</dbReference>